<dbReference type="Pfam" id="PF09084">
    <property type="entry name" value="NMT1"/>
    <property type="match status" value="1"/>
</dbReference>
<proteinExistence type="predicted"/>
<evidence type="ECO:0000259" key="1">
    <source>
        <dbReference type="Pfam" id="PF09084"/>
    </source>
</evidence>
<dbReference type="InterPro" id="IPR027939">
    <property type="entry name" value="NMT1/THI5"/>
</dbReference>
<dbReference type="InterPro" id="IPR015168">
    <property type="entry name" value="SsuA/THI5"/>
</dbReference>
<dbReference type="PANTHER" id="PTHR31528">
    <property type="entry name" value="4-AMINO-5-HYDROXYMETHYL-2-METHYLPYRIMIDINE PHOSPHATE SYNTHASE THI11-RELATED"/>
    <property type="match status" value="1"/>
</dbReference>
<name>A0A484NZ48_9ZZZZ</name>
<reference evidence="2" key="1">
    <citation type="submission" date="2019-03" db="EMBL/GenBank/DDBJ databases">
        <authorList>
            <person name="Danneels B."/>
        </authorList>
    </citation>
    <scope>NUCLEOTIDE SEQUENCE</scope>
</reference>
<dbReference type="GO" id="GO:0009228">
    <property type="term" value="P:thiamine biosynthetic process"/>
    <property type="evidence" value="ECO:0007669"/>
    <property type="project" value="InterPro"/>
</dbReference>
<dbReference type="Gene3D" id="3.40.190.10">
    <property type="entry name" value="Periplasmic binding protein-like II"/>
    <property type="match status" value="2"/>
</dbReference>
<dbReference type="AlphaFoldDB" id="A0A484NZ48"/>
<gene>
    <name evidence="2" type="ORF">AMP9_2082</name>
</gene>
<accession>A0A484NZ48</accession>
<feature type="domain" description="SsuA/THI5-like" evidence="1">
    <location>
        <begin position="63"/>
        <end position="266"/>
    </location>
</feature>
<dbReference type="EMBL" id="CAADHY010000011">
    <property type="protein sequence ID" value="VFR17840.1"/>
    <property type="molecule type" value="Genomic_DNA"/>
</dbReference>
<dbReference type="PANTHER" id="PTHR31528:SF3">
    <property type="entry name" value="THIAMINE BIOSYNTHESIS PROTEIN HI_0357-RELATED"/>
    <property type="match status" value="1"/>
</dbReference>
<dbReference type="SUPFAM" id="SSF53850">
    <property type="entry name" value="Periplasmic binding protein-like II"/>
    <property type="match status" value="1"/>
</dbReference>
<evidence type="ECO:0000313" key="2">
    <source>
        <dbReference type="EMBL" id="VFR17840.1"/>
    </source>
</evidence>
<organism evidence="2">
    <name type="scientific">plant metagenome</name>
    <dbReference type="NCBI Taxonomy" id="1297885"/>
    <lineage>
        <taxon>unclassified sequences</taxon>
        <taxon>metagenomes</taxon>
        <taxon>organismal metagenomes</taxon>
    </lineage>
</organism>
<sequence length="377" mass="39755">MPPMRPLSPSPRRLARRLTHLAGLALASVLATSAAAQAAPKSLAPLTVGLSVRPSVADGGVWLLAQELGLWTAAGLQVRTVEFEGAGLLVPQVAAGKIDIGLPSPETILSATAAGQSGLGLTFFYNAVPANAMEFAVLADSPIHRVSDLKGRKIGVGALTWGNIPSTRAILRDAGVAAGDYSIVPVGVLGAGFHALASGRVDALNYNAGWHDILELSGTPLRRIRMPGVFGEMSVNAFVTRSDALARDPDRYARFGRAYTQALLACQSDIERCVTVYWQANPQARPAAGTNPDKALADAKEVVRRRLQRILLHPDGSPREPGRFDVAVIRQYVQRMAEAGEFASADVPVETLFSNALVPAFSGPDAQPAGPRAQARP</sequence>
<protein>
    <submittedName>
        <fullName evidence="2">Putative exported protein</fullName>
    </submittedName>
</protein>